<sequence length="700" mass="76178">MLTGLDLARFVIGAPDAVAHELPSWPDLLSEMLVVSTGRPWRERTPGLTGAEPSPGDDIVRVSGLVGPVRVVVVARLDERGLALELTWSNDTGDLIADVVVGLRVPGPGTARVTMPQVIYHDNPSADPDRVVPHVGRGGFVTEVHRLPVPAVCLQDAQGATLTLVSLPDPDEDASGRVRYGSLGAVASDTVDGTRALGLSGVTLFDGEPDVTYVHKARTAATADGYRDLPPGGSVRQRFLLARGRAAPGQGFRELVRLGRDLFDGGEREFAGPLDDRRHLDLRVAALDARAFTDGPVTGYLKFPAWGEPRARPGRAAVDFLYGWTGQCLRLAWCDAWVGLENSEPDRVARARAASEFYLGGSGTSVPGLRYNSYVHDDRRWQGLRRRGRELVSARAHGETICDLADLITLLRDRQVPVPPAWSTALQEAAEFITTATAPSGLVPIGWTADGHPVTDPAWSAGIPAVRAVARAAEVCARPDLLGRAITLADGYHELHAATFDRPFAHSTLDAACEDKEGGMSYFELLMTLYDQTGDGTYLERARVVAEWLLTWVYHWNPRFDRGAPLREAGFNAIGWPGVSVQNHHLDVFFPSFDLWRLGRLTGDAWLQRWARTIMATMGQGVCTTPGEWGFDVVGEQAEAFFVTNWQDRGHSNTWNPSWVIALPLWQLLRFTAAGAEVGVDHVAHDVRPGEPSERAVPQA</sequence>
<dbReference type="Proteomes" id="UP000504882">
    <property type="component" value="Unassembled WGS sequence"/>
</dbReference>
<proteinExistence type="predicted"/>
<accession>A0ABY2DX18</accession>
<dbReference type="InterPro" id="IPR008928">
    <property type="entry name" value="6-hairpin_glycosidase_sf"/>
</dbReference>
<gene>
    <name evidence="1" type="ORF">EXU48_22575</name>
</gene>
<dbReference type="EMBL" id="SMNA01000016">
    <property type="protein sequence ID" value="TDE88521.1"/>
    <property type="molecule type" value="Genomic_DNA"/>
</dbReference>
<organism evidence="1 2">
    <name type="scientific">Occultella glacieicola</name>
    <dbReference type="NCBI Taxonomy" id="2518684"/>
    <lineage>
        <taxon>Bacteria</taxon>
        <taxon>Bacillati</taxon>
        <taxon>Actinomycetota</taxon>
        <taxon>Actinomycetes</taxon>
        <taxon>Micrococcales</taxon>
        <taxon>Ruaniaceae</taxon>
        <taxon>Occultella</taxon>
    </lineage>
</organism>
<protein>
    <submittedName>
        <fullName evidence="1">Uncharacterized protein</fullName>
    </submittedName>
</protein>
<comment type="caution">
    <text evidence="1">The sequence shown here is derived from an EMBL/GenBank/DDBJ whole genome shotgun (WGS) entry which is preliminary data.</text>
</comment>
<reference evidence="1 2" key="1">
    <citation type="submission" date="2019-03" db="EMBL/GenBank/DDBJ databases">
        <title>Genomic features of bacteria from cold environments.</title>
        <authorList>
            <person name="Shen L."/>
        </authorList>
    </citation>
    <scope>NUCLEOTIDE SEQUENCE [LARGE SCALE GENOMIC DNA]</scope>
    <source>
        <strain evidence="2">T3246-1</strain>
    </source>
</reference>
<evidence type="ECO:0000313" key="1">
    <source>
        <dbReference type="EMBL" id="TDE88521.1"/>
    </source>
</evidence>
<evidence type="ECO:0000313" key="2">
    <source>
        <dbReference type="Proteomes" id="UP000504882"/>
    </source>
</evidence>
<name>A0ABY2DX18_9MICO</name>
<dbReference type="SUPFAM" id="SSF48208">
    <property type="entry name" value="Six-hairpin glycosidases"/>
    <property type="match status" value="1"/>
</dbReference>
<dbReference type="RefSeq" id="WP_133109961.1">
    <property type="nucleotide sequence ID" value="NZ_SMNA01000016.1"/>
</dbReference>
<keyword evidence="2" id="KW-1185">Reference proteome</keyword>